<evidence type="ECO:0000313" key="3">
    <source>
        <dbReference type="Proteomes" id="UP000176939"/>
    </source>
</evidence>
<dbReference type="AlphaFoldDB" id="A0A1F7X0Y9"/>
<dbReference type="EMBL" id="MGFQ01000048">
    <property type="protein sequence ID" value="OGM08379.1"/>
    <property type="molecule type" value="Genomic_DNA"/>
</dbReference>
<comment type="similarity">
    <text evidence="1">Belongs to the ROK (NagC/XylR) family.</text>
</comment>
<dbReference type="CDD" id="cd23763">
    <property type="entry name" value="ASKHA_ATPase_ROK"/>
    <property type="match status" value="1"/>
</dbReference>
<dbReference type="Proteomes" id="UP000176939">
    <property type="component" value="Unassembled WGS sequence"/>
</dbReference>
<protein>
    <recommendedName>
        <fullName evidence="4">ROK family protein</fullName>
    </recommendedName>
</protein>
<dbReference type="InterPro" id="IPR000600">
    <property type="entry name" value="ROK"/>
</dbReference>
<proteinExistence type="inferred from homology"/>
<dbReference type="SUPFAM" id="SSF53067">
    <property type="entry name" value="Actin-like ATPase domain"/>
    <property type="match status" value="1"/>
</dbReference>
<dbReference type="PANTHER" id="PTHR18964:SF149">
    <property type="entry name" value="BIFUNCTIONAL UDP-N-ACETYLGLUCOSAMINE 2-EPIMERASE_N-ACETYLMANNOSAMINE KINASE"/>
    <property type="match status" value="1"/>
</dbReference>
<dbReference type="Pfam" id="PF00480">
    <property type="entry name" value="ROK"/>
    <property type="match status" value="1"/>
</dbReference>
<dbReference type="PANTHER" id="PTHR18964">
    <property type="entry name" value="ROK (REPRESSOR, ORF, KINASE) FAMILY"/>
    <property type="match status" value="1"/>
</dbReference>
<dbReference type="Gene3D" id="3.30.420.40">
    <property type="match status" value="2"/>
</dbReference>
<name>A0A1F7X0Y9_9BACT</name>
<evidence type="ECO:0008006" key="4">
    <source>
        <dbReference type="Google" id="ProtNLM"/>
    </source>
</evidence>
<evidence type="ECO:0000313" key="2">
    <source>
        <dbReference type="EMBL" id="OGM08379.1"/>
    </source>
</evidence>
<evidence type="ECO:0000256" key="1">
    <source>
        <dbReference type="ARBA" id="ARBA00006479"/>
    </source>
</evidence>
<organism evidence="2 3">
    <name type="scientific">Candidatus Woesebacteria bacterium RBG_13_36_22</name>
    <dbReference type="NCBI Taxonomy" id="1802478"/>
    <lineage>
        <taxon>Bacteria</taxon>
        <taxon>Candidatus Woeseibacteriota</taxon>
    </lineage>
</organism>
<reference evidence="2 3" key="1">
    <citation type="journal article" date="2016" name="Nat. Commun.">
        <title>Thousands of microbial genomes shed light on interconnected biogeochemical processes in an aquifer system.</title>
        <authorList>
            <person name="Anantharaman K."/>
            <person name="Brown C.T."/>
            <person name="Hug L.A."/>
            <person name="Sharon I."/>
            <person name="Castelle C.J."/>
            <person name="Probst A.J."/>
            <person name="Thomas B.C."/>
            <person name="Singh A."/>
            <person name="Wilkins M.J."/>
            <person name="Karaoz U."/>
            <person name="Brodie E.L."/>
            <person name="Williams K.H."/>
            <person name="Hubbard S.S."/>
            <person name="Banfield J.F."/>
        </authorList>
    </citation>
    <scope>NUCLEOTIDE SEQUENCE [LARGE SCALE GENOMIC DNA]</scope>
</reference>
<gene>
    <name evidence="2" type="ORF">A2Z67_01495</name>
</gene>
<comment type="caution">
    <text evidence="2">The sequence shown here is derived from an EMBL/GenBank/DDBJ whole genome shotgun (WGS) entry which is preliminary data.</text>
</comment>
<accession>A0A1F7X0Y9</accession>
<sequence length="279" mass="30111">MILLFDVGGTKMRIAVSEDEVGFGDIKIYDTPENFEDAVELFTTFKGGTFKVIAGGVPGVLSKDKSVLVCSPNLQKWVGKPIKNKLAELFESEVILENDAALAGLGEACFGAGRDKRIVAYLTISTGIGGTRIVDKKIDVSSWGFEPGRQIIDTDVTVWPESVAFNPENLPPGSIESYISGAALNYRYGKPSSEVKDIKVWTDVEKLLAVAINNTIAYWSPEVIVLGGGMVLEDAISINNVYKNLDEIVRIFPELPELKKADLGDTSALHGALALIKSG</sequence>
<dbReference type="InterPro" id="IPR043129">
    <property type="entry name" value="ATPase_NBD"/>
</dbReference>